<dbReference type="InterPro" id="IPR006311">
    <property type="entry name" value="TAT_signal"/>
</dbReference>
<feature type="domain" description="Manganese/iron superoxide dismutase N-terminal" evidence="7">
    <location>
        <begin position="41"/>
        <end position="127"/>
    </location>
</feature>
<dbReference type="SUPFAM" id="SSF54719">
    <property type="entry name" value="Fe,Mn superoxide dismutase (SOD), C-terminal domain"/>
    <property type="match status" value="1"/>
</dbReference>
<evidence type="ECO:0000256" key="4">
    <source>
        <dbReference type="ARBA" id="ARBA00023002"/>
    </source>
</evidence>
<dbReference type="PIRSF" id="PIRSF000349">
    <property type="entry name" value="SODismutase"/>
    <property type="match status" value="1"/>
</dbReference>
<dbReference type="InterPro" id="IPR019832">
    <property type="entry name" value="Mn/Fe_SOD_C"/>
</dbReference>
<name>A0ABQ4RTT6_9HYPH</name>
<feature type="domain" description="Manganese/iron superoxide dismutase C-terminal" evidence="8">
    <location>
        <begin position="134"/>
        <end position="235"/>
    </location>
</feature>
<dbReference type="PROSITE" id="PS00088">
    <property type="entry name" value="SOD_MN"/>
    <property type="match status" value="1"/>
</dbReference>
<dbReference type="Gene3D" id="1.10.287.990">
    <property type="entry name" value="Fe,Mn superoxide dismutase (SOD) domain"/>
    <property type="match status" value="1"/>
</dbReference>
<feature type="chain" id="PRO_5046968376" description="Superoxide dismutase" evidence="6">
    <location>
        <begin position="28"/>
        <end position="246"/>
    </location>
</feature>
<dbReference type="InterPro" id="IPR036324">
    <property type="entry name" value="Mn/Fe_SOD_N_sf"/>
</dbReference>
<dbReference type="InterPro" id="IPR001189">
    <property type="entry name" value="Mn/Fe_SOD"/>
</dbReference>
<accession>A0ABQ4RTT6</accession>
<dbReference type="PRINTS" id="PR01703">
    <property type="entry name" value="MNSODISMTASE"/>
</dbReference>
<dbReference type="PROSITE" id="PS51318">
    <property type="entry name" value="TAT"/>
    <property type="match status" value="1"/>
</dbReference>
<dbReference type="Pfam" id="PF00081">
    <property type="entry name" value="Sod_Fe_N"/>
    <property type="match status" value="1"/>
</dbReference>
<keyword evidence="10" id="KW-1185">Reference proteome</keyword>
<keyword evidence="3 5" id="KW-0479">Metal-binding</keyword>
<dbReference type="RefSeq" id="WP_238243389.1">
    <property type="nucleotide sequence ID" value="NZ_BPQP01000020.1"/>
</dbReference>
<keyword evidence="4 5" id="KW-0560">Oxidoreductase</keyword>
<comment type="caution">
    <text evidence="9">The sequence shown here is derived from an EMBL/GenBank/DDBJ whole genome shotgun (WGS) entry which is preliminary data.</text>
</comment>
<dbReference type="Proteomes" id="UP001055125">
    <property type="component" value="Unassembled WGS sequence"/>
</dbReference>
<evidence type="ECO:0000259" key="7">
    <source>
        <dbReference type="Pfam" id="PF00081"/>
    </source>
</evidence>
<keyword evidence="6" id="KW-0732">Signal</keyword>
<evidence type="ECO:0000256" key="1">
    <source>
        <dbReference type="ARBA" id="ARBA00008714"/>
    </source>
</evidence>
<dbReference type="Gene3D" id="3.55.40.20">
    <property type="entry name" value="Iron/manganese superoxide dismutase, C-terminal domain"/>
    <property type="match status" value="1"/>
</dbReference>
<dbReference type="InterPro" id="IPR036314">
    <property type="entry name" value="SOD_C_sf"/>
</dbReference>
<evidence type="ECO:0000256" key="6">
    <source>
        <dbReference type="SAM" id="SignalP"/>
    </source>
</evidence>
<evidence type="ECO:0000256" key="2">
    <source>
        <dbReference type="ARBA" id="ARBA00012682"/>
    </source>
</evidence>
<gene>
    <name evidence="9" type="primary">sodA</name>
    <name evidence="9" type="ORF">OCOJLMKI_1403</name>
</gene>
<comment type="catalytic activity">
    <reaction evidence="5">
        <text>2 superoxide + 2 H(+) = H2O2 + O2</text>
        <dbReference type="Rhea" id="RHEA:20696"/>
        <dbReference type="ChEBI" id="CHEBI:15378"/>
        <dbReference type="ChEBI" id="CHEBI:15379"/>
        <dbReference type="ChEBI" id="CHEBI:16240"/>
        <dbReference type="ChEBI" id="CHEBI:18421"/>
        <dbReference type="EC" id="1.15.1.1"/>
    </reaction>
</comment>
<dbReference type="InterPro" id="IPR019831">
    <property type="entry name" value="Mn/Fe_SOD_N"/>
</dbReference>
<reference evidence="9" key="1">
    <citation type="journal article" date="2021" name="Front. Microbiol.">
        <title>Comprehensive Comparative Genomics and Phenotyping of Methylobacterium Species.</title>
        <authorList>
            <person name="Alessa O."/>
            <person name="Ogura Y."/>
            <person name="Fujitani Y."/>
            <person name="Takami H."/>
            <person name="Hayashi T."/>
            <person name="Sahin N."/>
            <person name="Tani A."/>
        </authorList>
    </citation>
    <scope>NUCLEOTIDE SEQUENCE</scope>
    <source>
        <strain evidence="9">DSM 19015</strain>
    </source>
</reference>
<comment type="function">
    <text evidence="5">Destroys radicals which are normally produced within the cells and which are toxic to biological systems.</text>
</comment>
<dbReference type="PANTHER" id="PTHR43595">
    <property type="entry name" value="37S RIBOSOMAL PROTEIN S26, MITOCHONDRIAL"/>
    <property type="match status" value="1"/>
</dbReference>
<evidence type="ECO:0000313" key="9">
    <source>
        <dbReference type="EMBL" id="GJD94201.1"/>
    </source>
</evidence>
<organism evidence="9 10">
    <name type="scientific">Methylobacterium iners</name>
    <dbReference type="NCBI Taxonomy" id="418707"/>
    <lineage>
        <taxon>Bacteria</taxon>
        <taxon>Pseudomonadati</taxon>
        <taxon>Pseudomonadota</taxon>
        <taxon>Alphaproteobacteria</taxon>
        <taxon>Hyphomicrobiales</taxon>
        <taxon>Methylobacteriaceae</taxon>
        <taxon>Methylobacterium</taxon>
    </lineage>
</organism>
<evidence type="ECO:0000259" key="8">
    <source>
        <dbReference type="Pfam" id="PF02777"/>
    </source>
</evidence>
<proteinExistence type="inferred from homology"/>
<dbReference type="PANTHER" id="PTHR43595:SF2">
    <property type="entry name" value="SMALL RIBOSOMAL SUBUNIT PROTEIN MS42"/>
    <property type="match status" value="1"/>
</dbReference>
<dbReference type="Pfam" id="PF02777">
    <property type="entry name" value="Sod_Fe_C"/>
    <property type="match status" value="1"/>
</dbReference>
<comment type="similarity">
    <text evidence="1 5">Belongs to the iron/manganese superoxide dismutase family.</text>
</comment>
<protein>
    <recommendedName>
        <fullName evidence="2 5">Superoxide dismutase</fullName>
        <ecNumber evidence="2 5">1.15.1.1</ecNumber>
    </recommendedName>
</protein>
<evidence type="ECO:0000256" key="5">
    <source>
        <dbReference type="RuleBase" id="RU000414"/>
    </source>
</evidence>
<dbReference type="InterPro" id="IPR019833">
    <property type="entry name" value="Mn/Fe_SOD_BS"/>
</dbReference>
<dbReference type="SUPFAM" id="SSF46609">
    <property type="entry name" value="Fe,Mn superoxide dismutase (SOD), N-terminal domain"/>
    <property type="match status" value="1"/>
</dbReference>
<sequence length="246" mass="26401">MLHLNRRTALASLGGGLVALSAGTAFAQAPAATPAAPTGPFKLDPLPYPADRNAPTIDAETMELHHGKHHQAFVTNLNTAFAKEPDLAKKPLAEILANLSSLPEALRPVVKNSGGGHANHTMFWTIMGGKGGEPTGDLKAAIDKDLGGFAKLQTDFNAAGTRIFGSGWVFVVLGKDGKLALNSRPNQDSPWMDGTPVLFGNDVWEHAYYLTYRNRRADYLKAWWNVVDWSKVADRYAAAKAGTLAI</sequence>
<feature type="signal peptide" evidence="6">
    <location>
        <begin position="1"/>
        <end position="27"/>
    </location>
</feature>
<evidence type="ECO:0000256" key="3">
    <source>
        <dbReference type="ARBA" id="ARBA00022723"/>
    </source>
</evidence>
<dbReference type="EMBL" id="BPQP01000020">
    <property type="protein sequence ID" value="GJD94201.1"/>
    <property type="molecule type" value="Genomic_DNA"/>
</dbReference>
<dbReference type="EC" id="1.15.1.1" evidence="2 5"/>
<reference evidence="9" key="2">
    <citation type="submission" date="2021-08" db="EMBL/GenBank/DDBJ databases">
        <authorList>
            <person name="Tani A."/>
            <person name="Ola A."/>
            <person name="Ogura Y."/>
            <person name="Katsura K."/>
            <person name="Hayashi T."/>
        </authorList>
    </citation>
    <scope>NUCLEOTIDE SEQUENCE</scope>
    <source>
        <strain evidence="9">DSM 19015</strain>
    </source>
</reference>
<evidence type="ECO:0000313" key="10">
    <source>
        <dbReference type="Proteomes" id="UP001055125"/>
    </source>
</evidence>